<evidence type="ECO:0000256" key="4">
    <source>
        <dbReference type="ARBA" id="ARBA00023128"/>
    </source>
</evidence>
<keyword evidence="3" id="KW-0809">Transit peptide</keyword>
<dbReference type="InParanoid" id="A0A5S6P0G3"/>
<reference evidence="5" key="1">
    <citation type="journal article" date="2010" name="Science">
        <title>The genome of the Western clawed frog Xenopus tropicalis.</title>
        <authorList>
            <person name="Hellsten U."/>
            <person name="Harland R.M."/>
            <person name="Gilchrist M.J."/>
            <person name="Hendrix D."/>
            <person name="Jurka J."/>
            <person name="Kapitonov V."/>
            <person name="Ovcharenko I."/>
            <person name="Putnam N.H."/>
            <person name="Shu S."/>
            <person name="Taher L."/>
            <person name="Blitz I.L."/>
            <person name="Blumberg B."/>
            <person name="Dichmann D.S."/>
            <person name="Dubchak I."/>
            <person name="Amaya E."/>
            <person name="Detter J.C."/>
            <person name="Fletcher R."/>
            <person name="Gerhard D.S."/>
            <person name="Goodstein D."/>
            <person name="Graves T."/>
            <person name="Grigoriev I.V."/>
            <person name="Grimwood J."/>
            <person name="Kawashima T."/>
            <person name="Lindquist E."/>
            <person name="Lucas S.M."/>
            <person name="Mead P.E."/>
            <person name="Mitros T."/>
            <person name="Ogino H."/>
            <person name="Ohta Y."/>
            <person name="Poliakov A.V."/>
            <person name="Pollet N."/>
            <person name="Robert J."/>
            <person name="Salamov A."/>
            <person name="Sater A.K."/>
            <person name="Schmutz J."/>
            <person name="Terry A."/>
            <person name="Vize P.D."/>
            <person name="Warren W.C."/>
            <person name="Wells D."/>
            <person name="Wills A."/>
            <person name="Wilson R.K."/>
            <person name="Zimmerman L.B."/>
            <person name="Zorn A.M."/>
            <person name="Grainger R."/>
            <person name="Grammer T."/>
            <person name="Khokha M.K."/>
            <person name="Richardson P.M."/>
            <person name="Rokhsar D.S."/>
        </authorList>
    </citation>
    <scope>NUCLEOTIDE SEQUENCE [LARGE SCALE GENOMIC DNA]</scope>
    <source>
        <strain evidence="5">Nigerian</strain>
    </source>
</reference>
<sequence length="318" mass="36193">MDFSLLWMLRESHGDMAAAVVQMSMGYRGLLAVRNRGTGPLALGVVSSQLRAFSVRKEPELDENPYYGKYRDKIQQLRRTNPSAFDARLDKRKELKQQPLGYSKQAEFAKTVEEKVGTASGKGFSKNKTLDSILNIELIKDKDADEIREIWKQYFSLRNSVYAVIPGESFELIWRRAKTCPSFLYALPRKEGYEFFVGQWSGSELHFTALINIQTAGDAAPSQLILYHYPEFQKDKGIVLMTSEIDTKFLNVQDAQCLANQVQLFYGSDGAETFGLVEKFNHKSDEFKYMAVVSFLEQSGLGKSFLNEQGHNKEDKLE</sequence>
<comment type="similarity">
    <text evidence="2">Belongs to the ATP11 family.</text>
</comment>
<dbReference type="GeneTree" id="ENSGT00390000012765"/>
<evidence type="ECO:0000256" key="2">
    <source>
        <dbReference type="ARBA" id="ARBA00009116"/>
    </source>
</evidence>
<dbReference type="Pfam" id="PF06644">
    <property type="entry name" value="ATP11"/>
    <property type="match status" value="1"/>
</dbReference>
<dbReference type="STRING" id="8364.ENSXETP00000052932"/>
<evidence type="ECO:0000256" key="3">
    <source>
        <dbReference type="ARBA" id="ARBA00022946"/>
    </source>
</evidence>
<accession>A0A5S6P0G3</accession>
<proteinExistence type="inferred from homology"/>
<dbReference type="PANTHER" id="PTHR13126:SF0">
    <property type="entry name" value="ATP SYNTHASE MITOCHONDRIAL F1 COMPLEX ASSEMBLY FACTOR 1"/>
    <property type="match status" value="1"/>
</dbReference>
<dbReference type="Bgee" id="ENSXETG00000024499">
    <property type="expression patterns" value="Expressed in heart and 14 other cell types or tissues"/>
</dbReference>
<dbReference type="Xenbase" id="XB-GENE-948200">
    <property type="gene designation" value="atpaf1"/>
</dbReference>
<organism evidence="5">
    <name type="scientific">Xenopus tropicalis</name>
    <name type="common">Western clawed frog</name>
    <name type="synonym">Silurana tropicalis</name>
    <dbReference type="NCBI Taxonomy" id="8364"/>
    <lineage>
        <taxon>Eukaryota</taxon>
        <taxon>Metazoa</taxon>
        <taxon>Chordata</taxon>
        <taxon>Craniata</taxon>
        <taxon>Vertebrata</taxon>
        <taxon>Euteleostomi</taxon>
        <taxon>Amphibia</taxon>
        <taxon>Batrachia</taxon>
        <taxon>Anura</taxon>
        <taxon>Pipoidea</taxon>
        <taxon>Pipidae</taxon>
        <taxon>Xenopodinae</taxon>
        <taxon>Xenopus</taxon>
        <taxon>Silurana</taxon>
    </lineage>
</organism>
<name>A0A5S6P0G3_XENTR</name>
<reference evidence="5" key="2">
    <citation type="submission" date="2019-11" db="UniProtKB">
        <authorList>
            <consortium name="Ensembl"/>
        </authorList>
    </citation>
    <scope>IDENTIFICATION</scope>
</reference>
<dbReference type="PANTHER" id="PTHR13126">
    <property type="entry name" value="CHAPERONE ATP11"/>
    <property type="match status" value="1"/>
</dbReference>
<dbReference type="AlphaFoldDB" id="A0A5S6P0G3"/>
<keyword evidence="4" id="KW-0496">Mitochondrion</keyword>
<protein>
    <submittedName>
        <fullName evidence="5">ATP synthase mitochondrial F1 complex assembly factor 1</fullName>
    </submittedName>
</protein>
<dbReference type="GO" id="GO:0005739">
    <property type="term" value="C:mitochondrion"/>
    <property type="evidence" value="ECO:0007669"/>
    <property type="project" value="UniProtKB-SubCell"/>
</dbReference>
<evidence type="ECO:0000313" key="5">
    <source>
        <dbReference type="Ensembl" id="ENSXETP00000052932"/>
    </source>
</evidence>
<dbReference type="GO" id="GO:0065003">
    <property type="term" value="P:protein-containing complex assembly"/>
    <property type="evidence" value="ECO:0007669"/>
    <property type="project" value="InterPro"/>
</dbReference>
<gene>
    <name evidence="5" type="primary">atpaf1</name>
</gene>
<evidence type="ECO:0000256" key="1">
    <source>
        <dbReference type="ARBA" id="ARBA00004173"/>
    </source>
</evidence>
<dbReference type="Ensembl" id="ENSXETT00000052932">
    <property type="protein sequence ID" value="ENSXETP00000052932"/>
    <property type="gene ID" value="ENSXETG00000024499"/>
</dbReference>
<dbReference type="InterPro" id="IPR010591">
    <property type="entry name" value="ATP11"/>
</dbReference>
<comment type="subcellular location">
    <subcellularLocation>
        <location evidence="1">Mitochondrion</location>
    </subcellularLocation>
</comment>
<dbReference type="PaxDb" id="8364-ENSXETP00000030929"/>
<dbReference type="FunCoup" id="A0A5S6P0G3">
    <property type="interactions" value="1636"/>
</dbReference>